<evidence type="ECO:0000259" key="2">
    <source>
        <dbReference type="Pfam" id="PF11716"/>
    </source>
</evidence>
<protein>
    <recommendedName>
        <fullName evidence="2">Mycothiol-dependent maleylpyruvate isomerase metal-binding domain-containing protein</fullName>
    </recommendedName>
</protein>
<dbReference type="InterPro" id="IPR015797">
    <property type="entry name" value="NUDIX_hydrolase-like_dom_sf"/>
</dbReference>
<dbReference type="OrthoDB" id="5185819at2"/>
<dbReference type="eggNOG" id="COG1051">
    <property type="taxonomic scope" value="Bacteria"/>
</dbReference>
<feature type="region of interest" description="Disordered" evidence="1">
    <location>
        <begin position="175"/>
        <end position="242"/>
    </location>
</feature>
<dbReference type="EMBL" id="JNBY01000131">
    <property type="protein sequence ID" value="KDN81703.1"/>
    <property type="molecule type" value="Genomic_DNA"/>
</dbReference>
<organism evidence="3 4">
    <name type="scientific">Kitasatospora cheerisanensis KCTC 2395</name>
    <dbReference type="NCBI Taxonomy" id="1348663"/>
    <lineage>
        <taxon>Bacteria</taxon>
        <taxon>Bacillati</taxon>
        <taxon>Actinomycetota</taxon>
        <taxon>Actinomycetes</taxon>
        <taxon>Kitasatosporales</taxon>
        <taxon>Streptomycetaceae</taxon>
        <taxon>Kitasatospora</taxon>
    </lineage>
</organism>
<dbReference type="InterPro" id="IPR017520">
    <property type="entry name" value="CHP03086"/>
</dbReference>
<evidence type="ECO:0000313" key="4">
    <source>
        <dbReference type="Proteomes" id="UP000027178"/>
    </source>
</evidence>
<dbReference type="Gene3D" id="1.20.120.450">
    <property type="entry name" value="dinb family like domain"/>
    <property type="match status" value="1"/>
</dbReference>
<feature type="domain" description="Mycothiol-dependent maleylpyruvate isomerase metal-binding" evidence="2">
    <location>
        <begin position="288"/>
        <end position="404"/>
    </location>
</feature>
<dbReference type="InterPro" id="IPR017517">
    <property type="entry name" value="Maleyloyr_isom"/>
</dbReference>
<dbReference type="AlphaFoldDB" id="A0A066YJS7"/>
<dbReference type="SUPFAM" id="SSF55811">
    <property type="entry name" value="Nudix"/>
    <property type="match status" value="1"/>
</dbReference>
<keyword evidence="4" id="KW-1185">Reference proteome</keyword>
<dbReference type="NCBIfam" id="TIGR03083">
    <property type="entry name" value="maleylpyruvate isomerase family mycothiol-dependent enzyme"/>
    <property type="match status" value="1"/>
</dbReference>
<sequence length="471" mass="49049">MGIEYSPEISELLGRVRRRPNAGWPWHAGVRVPDGLPVKQSWGWLFAPDGRVLTLVNPRDGVVSLPGGSLETEDAGDPGTALAREAGEEAQAVIGPPVYLGYLYDRVGSANGGHECARVRMAAALHGVGPSAPDPASGRHYRRLLVAPGLAVELLGWGAPASSRRAPRCRRPLRCWASRPPPTRRSRNSRPPAAACAERRGPGSCGGRSAGGRGLRTGLPPVHDAAVQRSGPAGGRGGTADLPVDAVPADGQGMSTGFRANGVGQPVGSIRNMTTIQEFDVRALEIAEGLVGQVDPGRLDLPTPCGEWTLGQLLGHMAGQNHGFAVAAGGGRHERSVWADRPVGGDPAGVFAASAAAVTAAFGEAGVLEREFWLPEVRGGQMFPALRAIGFHLVDYVVHGWDVAASIGVRAEFDEDLLAAVLPIAEAVPDGPNREADGAAFRPALDVPAGAGTLERILLLLGRDPEWSPAG</sequence>
<dbReference type="Proteomes" id="UP000027178">
    <property type="component" value="Unassembled WGS sequence"/>
</dbReference>
<dbReference type="SUPFAM" id="SSF109854">
    <property type="entry name" value="DinB/YfiT-like putative metalloenzymes"/>
    <property type="match status" value="1"/>
</dbReference>
<evidence type="ECO:0000313" key="3">
    <source>
        <dbReference type="EMBL" id="KDN81703.1"/>
    </source>
</evidence>
<dbReference type="InterPro" id="IPR034660">
    <property type="entry name" value="DinB/YfiT-like"/>
</dbReference>
<dbReference type="NCBIfam" id="TIGR03086">
    <property type="entry name" value="TIGR03086 family metal-binding protein"/>
    <property type="match status" value="1"/>
</dbReference>
<dbReference type="Gene3D" id="3.90.79.10">
    <property type="entry name" value="Nucleoside Triphosphate Pyrophosphohydrolase"/>
    <property type="match status" value="1"/>
</dbReference>
<reference evidence="3 4" key="1">
    <citation type="submission" date="2014-05" db="EMBL/GenBank/DDBJ databases">
        <title>Draft Genome Sequence of Kitasatospora cheerisanensis KCTC 2395.</title>
        <authorList>
            <person name="Nam D.H."/>
        </authorList>
    </citation>
    <scope>NUCLEOTIDE SEQUENCE [LARGE SCALE GENOMIC DNA]</scope>
    <source>
        <strain evidence="3 4">KCTC 2395</strain>
    </source>
</reference>
<name>A0A066YJS7_9ACTN</name>
<feature type="compositionally biased region" description="Gly residues" evidence="1">
    <location>
        <begin position="203"/>
        <end position="215"/>
    </location>
</feature>
<gene>
    <name evidence="3" type="ORF">KCH_64230</name>
</gene>
<dbReference type="HOGENOM" id="CLU_579754_0_0_11"/>
<dbReference type="GO" id="GO:0046872">
    <property type="term" value="F:metal ion binding"/>
    <property type="evidence" value="ECO:0007669"/>
    <property type="project" value="InterPro"/>
</dbReference>
<dbReference type="Pfam" id="PF11716">
    <property type="entry name" value="MDMPI_N"/>
    <property type="match status" value="1"/>
</dbReference>
<proteinExistence type="predicted"/>
<dbReference type="PATRIC" id="fig|1348663.4.peg.6217"/>
<dbReference type="RefSeq" id="WP_157032255.1">
    <property type="nucleotide sequence ID" value="NZ_KK853997.1"/>
</dbReference>
<dbReference type="InterPro" id="IPR024344">
    <property type="entry name" value="MDMPI_metal-binding"/>
</dbReference>
<comment type="caution">
    <text evidence="3">The sequence shown here is derived from an EMBL/GenBank/DDBJ whole genome shotgun (WGS) entry which is preliminary data.</text>
</comment>
<evidence type="ECO:0000256" key="1">
    <source>
        <dbReference type="SAM" id="MobiDB-lite"/>
    </source>
</evidence>
<accession>A0A066YJS7</accession>